<sequence length="576" mass="66598">MATVEETKEMLRKAEKEYGEVKAALEKFEQDEEGEQWLTKLRRKMRTGRLDDEEKQEKARLEEQQKRLEENVRGWGKHVQELQKRLTATTAQSVASLTRKRKSNELSPFDEGPDKLCHISDERMAKLNNYIDDNHIVLLRSPPGSGKTTLIDLFGKHLEKKGYTVVCITMLDLLEKSGHQDPISFDTFWEERTGTKWTDCYNCSVIMYVLIDEAQILYGKVTFFWNRLKLLMQHNTSNCNLRLMLLSMYDDPTNIEGTPITFNATLGLEDLRLLSNEFTIVVDRFCKSFDSSIPITISETVKDAVFNSTRGHPGLVRRTLSLLQYEYRRGHVEESQLLRYLVSASYWSTIKNARPFTWLHDWQPDDETIRFLRKVFYEINIESTFSVDWRDPAQASISRKLKRSGLITETGDPSRWQFAAPLVRIIMGHKLFTMPPWQSYKYTPIRKSLANGAATTAMPTNATISPDVGQVFGSAGFLDFFVNGDLGWAVELMREGQRMTDHVGRFSDGGTYSCIPFTNWAIVDFRHNANMPKTLQPNVWYALYADNYQTITIRRQNKEDRTLTLKGDDLAFSWEV</sequence>
<organism evidence="2 3">
    <name type="scientific">Ambispora leptoticha</name>
    <dbReference type="NCBI Taxonomy" id="144679"/>
    <lineage>
        <taxon>Eukaryota</taxon>
        <taxon>Fungi</taxon>
        <taxon>Fungi incertae sedis</taxon>
        <taxon>Mucoromycota</taxon>
        <taxon>Glomeromycotina</taxon>
        <taxon>Glomeromycetes</taxon>
        <taxon>Archaeosporales</taxon>
        <taxon>Ambisporaceae</taxon>
        <taxon>Ambispora</taxon>
    </lineage>
</organism>
<dbReference type="EMBL" id="CAJVPS010004301">
    <property type="protein sequence ID" value="CAG8601911.1"/>
    <property type="molecule type" value="Genomic_DNA"/>
</dbReference>
<proteinExistence type="predicted"/>
<accession>A0A9N9GEJ3</accession>
<protein>
    <submittedName>
        <fullName evidence="2">11686_t:CDS:1</fullName>
    </submittedName>
</protein>
<evidence type="ECO:0000256" key="1">
    <source>
        <dbReference type="SAM" id="Coils"/>
    </source>
</evidence>
<dbReference type="Proteomes" id="UP000789508">
    <property type="component" value="Unassembled WGS sequence"/>
</dbReference>
<keyword evidence="3" id="KW-1185">Reference proteome</keyword>
<feature type="coiled-coil region" evidence="1">
    <location>
        <begin position="4"/>
        <end position="85"/>
    </location>
</feature>
<reference evidence="2" key="1">
    <citation type="submission" date="2021-06" db="EMBL/GenBank/DDBJ databases">
        <authorList>
            <person name="Kallberg Y."/>
            <person name="Tangrot J."/>
            <person name="Rosling A."/>
        </authorList>
    </citation>
    <scope>NUCLEOTIDE SEQUENCE</scope>
    <source>
        <strain evidence="2">FL130A</strain>
    </source>
</reference>
<dbReference type="InterPro" id="IPR027417">
    <property type="entry name" value="P-loop_NTPase"/>
</dbReference>
<evidence type="ECO:0000313" key="2">
    <source>
        <dbReference type="EMBL" id="CAG8601911.1"/>
    </source>
</evidence>
<gene>
    <name evidence="2" type="ORF">ALEPTO_LOCUS8182</name>
</gene>
<dbReference type="Gene3D" id="3.40.50.300">
    <property type="entry name" value="P-loop containing nucleotide triphosphate hydrolases"/>
    <property type="match status" value="1"/>
</dbReference>
<dbReference type="OrthoDB" id="158739at2759"/>
<comment type="caution">
    <text evidence="2">The sequence shown here is derived from an EMBL/GenBank/DDBJ whole genome shotgun (WGS) entry which is preliminary data.</text>
</comment>
<keyword evidence="1" id="KW-0175">Coiled coil</keyword>
<evidence type="ECO:0000313" key="3">
    <source>
        <dbReference type="Proteomes" id="UP000789508"/>
    </source>
</evidence>
<dbReference type="SUPFAM" id="SSF52540">
    <property type="entry name" value="P-loop containing nucleoside triphosphate hydrolases"/>
    <property type="match status" value="2"/>
</dbReference>
<name>A0A9N9GEJ3_9GLOM</name>
<dbReference type="AlphaFoldDB" id="A0A9N9GEJ3"/>
<dbReference type="CDD" id="cd00009">
    <property type="entry name" value="AAA"/>
    <property type="match status" value="1"/>
</dbReference>